<dbReference type="EMBL" id="MPDP01000030">
    <property type="protein sequence ID" value="KAK1492267.1"/>
    <property type="molecule type" value="Genomic_DNA"/>
</dbReference>
<dbReference type="Proteomes" id="UP001239213">
    <property type="component" value="Unassembled WGS sequence"/>
</dbReference>
<evidence type="ECO:0000313" key="1">
    <source>
        <dbReference type="EMBL" id="KAK1492267.1"/>
    </source>
</evidence>
<name>A0AAI9YA46_9PEZI</name>
<organism evidence="1 2">
    <name type="scientific">Colletotrichum cuscutae</name>
    <dbReference type="NCBI Taxonomy" id="1209917"/>
    <lineage>
        <taxon>Eukaryota</taxon>
        <taxon>Fungi</taxon>
        <taxon>Dikarya</taxon>
        <taxon>Ascomycota</taxon>
        <taxon>Pezizomycotina</taxon>
        <taxon>Sordariomycetes</taxon>
        <taxon>Hypocreomycetidae</taxon>
        <taxon>Glomerellales</taxon>
        <taxon>Glomerellaceae</taxon>
        <taxon>Colletotrichum</taxon>
        <taxon>Colletotrichum acutatum species complex</taxon>
    </lineage>
</organism>
<protein>
    <submittedName>
        <fullName evidence="1">Uncharacterized protein</fullName>
    </submittedName>
</protein>
<comment type="caution">
    <text evidence="1">The sequence shown here is derived from an EMBL/GenBank/DDBJ whole genome shotgun (WGS) entry which is preliminary data.</text>
</comment>
<proteinExistence type="predicted"/>
<reference evidence="1" key="1">
    <citation type="submission" date="2016-11" db="EMBL/GenBank/DDBJ databases">
        <title>The genome sequence of Colletotrichum cuscutae.</title>
        <authorList>
            <person name="Baroncelli R."/>
        </authorList>
    </citation>
    <scope>NUCLEOTIDE SEQUENCE</scope>
    <source>
        <strain evidence="1">IMI 304802</strain>
    </source>
</reference>
<sequence>LIIDYYFYAIIGYILKKPTPFPGPRPGLSRLVSYKAIGANSISLLIVLKKNRKNGYYYTNKRTVKNGSSSKYLN</sequence>
<keyword evidence="2" id="KW-1185">Reference proteome</keyword>
<dbReference type="AlphaFoldDB" id="A0AAI9YA46"/>
<evidence type="ECO:0000313" key="2">
    <source>
        <dbReference type="Proteomes" id="UP001239213"/>
    </source>
</evidence>
<gene>
    <name evidence="1" type="ORF">CCUS01_14049</name>
</gene>
<feature type="non-terminal residue" evidence="1">
    <location>
        <position position="1"/>
    </location>
</feature>
<accession>A0AAI9YA46</accession>